<dbReference type="InterPro" id="IPR002355">
    <property type="entry name" value="Cu_oxidase_Cu_BS"/>
</dbReference>
<feature type="domain" description="Plastocyanin-like" evidence="6">
    <location>
        <begin position="483"/>
        <end position="600"/>
    </location>
</feature>
<dbReference type="InterPro" id="IPR034282">
    <property type="entry name" value="CuRO_2_CopA"/>
</dbReference>
<dbReference type="Proteomes" id="UP000487117">
    <property type="component" value="Unassembled WGS sequence"/>
</dbReference>
<dbReference type="Pfam" id="PF00394">
    <property type="entry name" value="Cu-oxidase"/>
    <property type="match status" value="1"/>
</dbReference>
<proteinExistence type="predicted"/>
<evidence type="ECO:0000256" key="2">
    <source>
        <dbReference type="ARBA" id="ARBA00022729"/>
    </source>
</evidence>
<accession>A0A7V8FKE7</accession>
<dbReference type="InterPro" id="IPR008972">
    <property type="entry name" value="Cupredoxin"/>
</dbReference>
<dbReference type="Pfam" id="PF07731">
    <property type="entry name" value="Cu-oxidase_2"/>
    <property type="match status" value="1"/>
</dbReference>
<organism evidence="8 9">
    <name type="scientific">Stenotrophomonas maltophilia</name>
    <name type="common">Pseudomonas maltophilia</name>
    <name type="synonym">Xanthomonas maltophilia</name>
    <dbReference type="NCBI Taxonomy" id="40324"/>
    <lineage>
        <taxon>Bacteria</taxon>
        <taxon>Pseudomonadati</taxon>
        <taxon>Pseudomonadota</taxon>
        <taxon>Gammaproteobacteria</taxon>
        <taxon>Lysobacterales</taxon>
        <taxon>Lysobacteraceae</taxon>
        <taxon>Stenotrophomonas</taxon>
        <taxon>Stenotrophomonas maltophilia group</taxon>
    </lineage>
</organism>
<dbReference type="InterPro" id="IPR006376">
    <property type="entry name" value="Cu-R_CopA"/>
</dbReference>
<feature type="domain" description="Plastocyanin-like" evidence="7">
    <location>
        <begin position="68"/>
        <end position="177"/>
    </location>
</feature>
<dbReference type="PANTHER" id="PTHR11709:SF394">
    <property type="entry name" value="FI03373P-RELATED"/>
    <property type="match status" value="1"/>
</dbReference>
<reference evidence="9" key="1">
    <citation type="journal article" date="2020" name="MBio">
        <title>Horizontal gene transfer to a defensive symbiont with a reduced genome amongst a multipartite beetle microbiome.</title>
        <authorList>
            <person name="Waterworth S.C."/>
            <person name="Florez L.V."/>
            <person name="Rees E.R."/>
            <person name="Hertweck C."/>
            <person name="Kaltenpoth M."/>
            <person name="Kwan J.C."/>
        </authorList>
    </citation>
    <scope>NUCLEOTIDE SEQUENCE [LARGE SCALE GENOMIC DNA]</scope>
</reference>
<dbReference type="InterPro" id="IPR033138">
    <property type="entry name" value="Cu_oxidase_CS"/>
</dbReference>
<dbReference type="InterPro" id="IPR011707">
    <property type="entry name" value="Cu-oxidase-like_N"/>
</dbReference>
<evidence type="ECO:0000256" key="3">
    <source>
        <dbReference type="ARBA" id="ARBA00023002"/>
    </source>
</evidence>
<dbReference type="InterPro" id="IPR011706">
    <property type="entry name" value="Cu-oxidase_C"/>
</dbReference>
<keyword evidence="2" id="KW-0732">Signal</keyword>
<dbReference type="InterPro" id="IPR001117">
    <property type="entry name" value="Cu-oxidase_2nd"/>
</dbReference>
<dbReference type="Pfam" id="PF07732">
    <property type="entry name" value="Cu-oxidase_3"/>
    <property type="match status" value="1"/>
</dbReference>
<name>A0A7V8FKE7_STEMA</name>
<evidence type="ECO:0000256" key="1">
    <source>
        <dbReference type="ARBA" id="ARBA00022723"/>
    </source>
</evidence>
<dbReference type="GO" id="GO:0005507">
    <property type="term" value="F:copper ion binding"/>
    <property type="evidence" value="ECO:0007669"/>
    <property type="project" value="InterPro"/>
</dbReference>
<dbReference type="GO" id="GO:0016491">
    <property type="term" value="F:oxidoreductase activity"/>
    <property type="evidence" value="ECO:0007669"/>
    <property type="project" value="UniProtKB-KW"/>
</dbReference>
<sequence>MTTRLPSGLGAPPVPSRRPFVQGIAAGGVVAGLAGIGVPQRALAAARTALVTAPPVLTQNRVELAIGESAANFTGRTRPAIIVNGSLPAPTLRWREGQTVDLFVRNTLQHDPTSIHWHGILLPANMDGVPGLSFNGIAPGQTYHYRFDVKQSGTYWYHSHSMFQEQAGLYGALIIDPLAPPPYRYDREHVVMLSDWTDLDPGALFRRMKKLAAYDNYYQRTLPDFVRDVRRDGWSAALADRGMWGRMRMTPTDLSYVNANTYTYLMNGTAPAGNWTGLFGSGERVLLRFINGAAMTYFDVRIPGLKMTVVAADGQYIHPVSIDEFRIAPAETFDVLVEPSGQDAYTIFCQDMGRTGAAVGTLAVGHGLQAPVPQRDPRVLLTMNDMGHDMAGGHGGHDMAGMGSMAGMGDMAGMDHSAHGAMAMAGTAPRHPDSERNNPLVDMQSMASEPKLDDPGIGLRDNGHQVLTYGAMRSLFDDPDGRDPGHEVELHLTGHMDKFAWSFDGIPFASAEPLRLTYGERMRIVLVNDTMMQHPIHLQGVWSDVEDAQGNFQLRKHTVDMPPGTRRSYRVRADALGRWAYHCHLLYHMEAGMMREVRIEE</sequence>
<dbReference type="PROSITE" id="PS51318">
    <property type="entry name" value="TAT"/>
    <property type="match status" value="1"/>
</dbReference>
<dbReference type="NCBIfam" id="TIGR01480">
    <property type="entry name" value="copper_res_A"/>
    <property type="match status" value="1"/>
</dbReference>
<protein>
    <submittedName>
        <fullName evidence="8">Copper resistance protein A</fullName>
    </submittedName>
</protein>
<dbReference type="CDD" id="cd13874">
    <property type="entry name" value="CuRO_2_CopA"/>
    <property type="match status" value="1"/>
</dbReference>
<dbReference type="Gene3D" id="2.60.40.420">
    <property type="entry name" value="Cupredoxins - blue copper proteins"/>
    <property type="match status" value="3"/>
</dbReference>
<evidence type="ECO:0000313" key="8">
    <source>
        <dbReference type="EMBL" id="KAF1017642.1"/>
    </source>
</evidence>
<gene>
    <name evidence="8" type="primary">copA</name>
    <name evidence="8" type="ORF">GAK31_00910</name>
</gene>
<dbReference type="PROSITE" id="PS00080">
    <property type="entry name" value="MULTICOPPER_OXIDASE2"/>
    <property type="match status" value="1"/>
</dbReference>
<keyword evidence="4" id="KW-0186">Copper</keyword>
<keyword evidence="1" id="KW-0479">Metal-binding</keyword>
<dbReference type="GO" id="GO:0042597">
    <property type="term" value="C:periplasmic space"/>
    <property type="evidence" value="ECO:0007669"/>
    <property type="project" value="InterPro"/>
</dbReference>
<dbReference type="InterPro" id="IPR045087">
    <property type="entry name" value="Cu-oxidase_fam"/>
</dbReference>
<dbReference type="PANTHER" id="PTHR11709">
    <property type="entry name" value="MULTI-COPPER OXIDASE"/>
    <property type="match status" value="1"/>
</dbReference>
<dbReference type="CDD" id="cd13896">
    <property type="entry name" value="CuRO_3_CopA"/>
    <property type="match status" value="1"/>
</dbReference>
<dbReference type="InterPro" id="IPR006311">
    <property type="entry name" value="TAT_signal"/>
</dbReference>
<evidence type="ECO:0000259" key="5">
    <source>
        <dbReference type="Pfam" id="PF00394"/>
    </source>
</evidence>
<dbReference type="EMBL" id="WNDS01000001">
    <property type="protein sequence ID" value="KAF1017642.1"/>
    <property type="molecule type" value="Genomic_DNA"/>
</dbReference>
<feature type="domain" description="Plastocyanin-like" evidence="5">
    <location>
        <begin position="188"/>
        <end position="362"/>
    </location>
</feature>
<dbReference type="InterPro" id="IPR034279">
    <property type="entry name" value="CuRO_3_CopA"/>
</dbReference>
<dbReference type="InterPro" id="IPR019546">
    <property type="entry name" value="TAT_signal_bac_arc"/>
</dbReference>
<dbReference type="AlphaFoldDB" id="A0A7V8FKE7"/>
<evidence type="ECO:0000259" key="7">
    <source>
        <dbReference type="Pfam" id="PF07732"/>
    </source>
</evidence>
<dbReference type="PROSITE" id="PS00079">
    <property type="entry name" value="MULTICOPPER_OXIDASE1"/>
    <property type="match status" value="2"/>
</dbReference>
<evidence type="ECO:0000256" key="4">
    <source>
        <dbReference type="ARBA" id="ARBA00023008"/>
    </source>
</evidence>
<dbReference type="NCBIfam" id="TIGR01409">
    <property type="entry name" value="TAT_signal_seq"/>
    <property type="match status" value="1"/>
</dbReference>
<keyword evidence="3" id="KW-0560">Oxidoreductase</keyword>
<evidence type="ECO:0000259" key="6">
    <source>
        <dbReference type="Pfam" id="PF07731"/>
    </source>
</evidence>
<comment type="caution">
    <text evidence="8">The sequence shown here is derived from an EMBL/GenBank/DDBJ whole genome shotgun (WGS) entry which is preliminary data.</text>
</comment>
<dbReference type="SUPFAM" id="SSF49503">
    <property type="entry name" value="Cupredoxins"/>
    <property type="match status" value="3"/>
</dbReference>
<evidence type="ECO:0000313" key="9">
    <source>
        <dbReference type="Proteomes" id="UP000487117"/>
    </source>
</evidence>